<dbReference type="GO" id="GO:0031267">
    <property type="term" value="F:small GTPase binding"/>
    <property type="evidence" value="ECO:0007669"/>
    <property type="project" value="InterPro"/>
</dbReference>
<protein>
    <recommendedName>
        <fullName evidence="5">Importin N-terminal domain-containing protein</fullName>
    </recommendedName>
</protein>
<dbReference type="PANTHER" id="PTHR10997:SF7">
    <property type="entry name" value="IMPORTIN-11"/>
    <property type="match status" value="1"/>
</dbReference>
<dbReference type="Pfam" id="PF25758">
    <property type="entry name" value="TPR_IPO11"/>
    <property type="match status" value="1"/>
</dbReference>
<evidence type="ECO:0000256" key="2">
    <source>
        <dbReference type="ARBA" id="ARBA00007991"/>
    </source>
</evidence>
<keyword evidence="7" id="KW-1185">Reference proteome</keyword>
<evidence type="ECO:0000256" key="1">
    <source>
        <dbReference type="ARBA" id="ARBA00004123"/>
    </source>
</evidence>
<evidence type="ECO:0000259" key="5">
    <source>
        <dbReference type="PROSITE" id="PS50166"/>
    </source>
</evidence>
<dbReference type="GO" id="GO:0005829">
    <property type="term" value="C:cytosol"/>
    <property type="evidence" value="ECO:0007669"/>
    <property type="project" value="TreeGrafter"/>
</dbReference>
<sequence length="924" mass="103684">MAILTFKNGIDKFWKKTALHAISQGERELIRPRLLCMLDEDLPQIAVQYCVAVSRIARWEFPQIWPTFAEDLLSRVHAIATESSLAFRYSAEHNALYTLHLFIKTLCARTLARERQALRRIAPMVFSVVAPIYAKRIAQFNEALHEGTAAQSQELLKSVRLCIKSLRRLFVYGFESLKAADTVVLEFYVASVGHQAAFYELFCLLPAESRESDDCRILRKIILLYGKMYLEHQKLSAVCFITMPAVLPMLHWYWTLIQSEAPKLTAVPLELSGEIEPPPLILEPLLIQGLELYKNVVKNFFYVADDAGQMDDDVRLCRSVIDGQILTPAFVAQMAKTLMYHYLPLRASDLEMWHDDPEAWMANEDSDYWMFDVRRCAEHLFVDFVNQQRDLVVPELVHELQQNSLDAGSFKQEGLHAAIGLCANELFDHLDFSSWLRRHNNANSPLCVVKWRVAWLIGKWVAVKFPVGERPHAYTALLEFARPGEPLVLRIEAISSLLICVDDWDFDSTQFMPFLPLTLERITGLLDSVTQAESRMRLVNFLSIVVGRMQRQIAPFADSVVHLIPPLWQSAAGENLYQTAVLGLVTKLVVALGANSAALQPFVAPLIEHSVNLDDPAHVYLIEDGIELWLGLVRNAPALDSSLKTLLRLVPRLLQHSTETLKSVLKVVEGCVLLDGSEVIRCHGPALVGALHDLVSDTNLSARAVAAGYNTLGIIVQCVSIELVGPALVESGLLWSLFTRVVEKKEAAMVMIHHASFLSRIAVHYPSLFVEFIAGQDVQLAGVFAEHWAETFDDVGQVAVRRLHALGLAIAIATTNDGVLKMMPLMVPLWNDVISNTGTSQLYFTDPDDDDDDAQDEYDEMVVPESDRRRRLLANDPAHKFDIARALSQSLAECERLNGAAKFQAVLAQIPSEDLELLKNQLSS</sequence>
<dbReference type="InterPro" id="IPR058669">
    <property type="entry name" value="TPR_IPO7/11-like"/>
</dbReference>
<gene>
    <name evidence="6" type="ORF">H4R26_001482</name>
</gene>
<dbReference type="SUPFAM" id="SSF48371">
    <property type="entry name" value="ARM repeat"/>
    <property type="match status" value="1"/>
</dbReference>
<dbReference type="OrthoDB" id="361693at2759"/>
<dbReference type="GO" id="GO:0006606">
    <property type="term" value="P:protein import into nucleus"/>
    <property type="evidence" value="ECO:0007669"/>
    <property type="project" value="TreeGrafter"/>
</dbReference>
<comment type="subcellular location">
    <subcellularLocation>
        <location evidence="1">Nucleus</location>
    </subcellularLocation>
</comment>
<accession>A0A9W8BMV1</accession>
<feature type="domain" description="Importin N-terminal" evidence="5">
    <location>
        <begin position="1"/>
        <end position="40"/>
    </location>
</feature>
<dbReference type="AlphaFoldDB" id="A0A9W8BMV1"/>
<keyword evidence="3" id="KW-0813">Transport</keyword>
<evidence type="ECO:0000256" key="3">
    <source>
        <dbReference type="ARBA" id="ARBA00022448"/>
    </source>
</evidence>
<dbReference type="InterPro" id="IPR001494">
    <property type="entry name" value="Importin-beta_N"/>
</dbReference>
<evidence type="ECO:0000313" key="7">
    <source>
        <dbReference type="Proteomes" id="UP001150907"/>
    </source>
</evidence>
<dbReference type="Proteomes" id="UP001150907">
    <property type="component" value="Unassembled WGS sequence"/>
</dbReference>
<dbReference type="GO" id="GO:0005635">
    <property type="term" value="C:nuclear envelope"/>
    <property type="evidence" value="ECO:0007669"/>
    <property type="project" value="TreeGrafter"/>
</dbReference>
<evidence type="ECO:0000256" key="4">
    <source>
        <dbReference type="ARBA" id="ARBA00023242"/>
    </source>
</evidence>
<organism evidence="6 7">
    <name type="scientific">Coemansia thaxteri</name>
    <dbReference type="NCBI Taxonomy" id="2663907"/>
    <lineage>
        <taxon>Eukaryota</taxon>
        <taxon>Fungi</taxon>
        <taxon>Fungi incertae sedis</taxon>
        <taxon>Zoopagomycota</taxon>
        <taxon>Kickxellomycotina</taxon>
        <taxon>Kickxellomycetes</taxon>
        <taxon>Kickxellales</taxon>
        <taxon>Kickxellaceae</taxon>
        <taxon>Coemansia</taxon>
    </lineage>
</organism>
<comment type="similarity">
    <text evidence="2">Belongs to the importin beta family.</text>
</comment>
<keyword evidence="4" id="KW-0539">Nucleus</keyword>
<evidence type="ECO:0000313" key="6">
    <source>
        <dbReference type="EMBL" id="KAJ2006262.1"/>
    </source>
</evidence>
<comment type="caution">
    <text evidence="6">The sequence shown here is derived from an EMBL/GenBank/DDBJ whole genome shotgun (WGS) entry which is preliminary data.</text>
</comment>
<dbReference type="InterPro" id="IPR016024">
    <property type="entry name" value="ARM-type_fold"/>
</dbReference>
<reference evidence="6" key="1">
    <citation type="submission" date="2022-07" db="EMBL/GenBank/DDBJ databases">
        <title>Phylogenomic reconstructions and comparative analyses of Kickxellomycotina fungi.</title>
        <authorList>
            <person name="Reynolds N.K."/>
            <person name="Stajich J.E."/>
            <person name="Barry K."/>
            <person name="Grigoriev I.V."/>
            <person name="Crous P."/>
            <person name="Smith M.E."/>
        </authorList>
    </citation>
    <scope>NUCLEOTIDE SEQUENCE</scope>
    <source>
        <strain evidence="6">IMI 214461</strain>
    </source>
</reference>
<dbReference type="EMBL" id="JANBQF010000067">
    <property type="protein sequence ID" value="KAJ2006262.1"/>
    <property type="molecule type" value="Genomic_DNA"/>
</dbReference>
<dbReference type="PANTHER" id="PTHR10997">
    <property type="entry name" value="IMPORTIN-7, 8, 11"/>
    <property type="match status" value="1"/>
</dbReference>
<dbReference type="Gene3D" id="1.25.10.10">
    <property type="entry name" value="Leucine-rich Repeat Variant"/>
    <property type="match status" value="1"/>
</dbReference>
<proteinExistence type="inferred from homology"/>
<dbReference type="PROSITE" id="PS50166">
    <property type="entry name" value="IMPORTIN_B_NT"/>
    <property type="match status" value="1"/>
</dbReference>
<dbReference type="InterPro" id="IPR011989">
    <property type="entry name" value="ARM-like"/>
</dbReference>
<name>A0A9W8BMV1_9FUNG</name>